<dbReference type="GO" id="GO:0004109">
    <property type="term" value="F:coproporphyrinogen oxidase activity"/>
    <property type="evidence" value="ECO:0007669"/>
    <property type="project" value="InterPro"/>
</dbReference>
<dbReference type="CDD" id="cd01335">
    <property type="entry name" value="Radical_SAM"/>
    <property type="match status" value="1"/>
</dbReference>
<dbReference type="SFLD" id="SFLDS00029">
    <property type="entry name" value="Radical_SAM"/>
    <property type="match status" value="1"/>
</dbReference>
<evidence type="ECO:0000313" key="12">
    <source>
        <dbReference type="Proteomes" id="UP001144471"/>
    </source>
</evidence>
<dbReference type="InterPro" id="IPR013785">
    <property type="entry name" value="Aldolase_TIM"/>
</dbReference>
<keyword evidence="7 9" id="KW-0411">Iron-sulfur</keyword>
<keyword evidence="5 9" id="KW-0479">Metal-binding</keyword>
<comment type="function">
    <text evidence="9">Probably acts as a heme chaperone, transferring heme to an unknown acceptor. Binds one molecule of heme per monomer, possibly covalently. Binds 1 [4Fe-4S] cluster. The cluster is coordinated with 3 cysteines and an exchangeable S-adenosyl-L-methionine.</text>
</comment>
<keyword evidence="4 9" id="KW-0949">S-adenosyl-L-methionine</keyword>
<dbReference type="SUPFAM" id="SSF102114">
    <property type="entry name" value="Radical SAM enzymes"/>
    <property type="match status" value="1"/>
</dbReference>
<evidence type="ECO:0000256" key="7">
    <source>
        <dbReference type="ARBA" id="ARBA00023014"/>
    </source>
</evidence>
<dbReference type="PANTHER" id="PTHR13932">
    <property type="entry name" value="COPROPORPHYRINIGEN III OXIDASE"/>
    <property type="match status" value="1"/>
</dbReference>
<accession>A0A9W6GK57</accession>
<comment type="similarity">
    <text evidence="1">Belongs to the anaerobic coproporphyrinogen-III oxidase family. HemW subfamily.</text>
</comment>
<dbReference type="RefSeq" id="WP_281834241.1">
    <property type="nucleotide sequence ID" value="NZ_BSDY01000004.1"/>
</dbReference>
<dbReference type="AlphaFoldDB" id="A0A9W6GK57"/>
<dbReference type="SMART" id="SM00729">
    <property type="entry name" value="Elp3"/>
    <property type="match status" value="1"/>
</dbReference>
<gene>
    <name evidence="11" type="ORF">PM10SUCC1_11560</name>
</gene>
<dbReference type="SFLD" id="SFLDF00288">
    <property type="entry name" value="HemN-like__clustered_with_nucl"/>
    <property type="match status" value="1"/>
</dbReference>
<comment type="subcellular location">
    <subcellularLocation>
        <location evidence="9">Cytoplasm</location>
    </subcellularLocation>
</comment>
<evidence type="ECO:0000313" key="11">
    <source>
        <dbReference type="EMBL" id="GLI55642.1"/>
    </source>
</evidence>
<dbReference type="InterPro" id="IPR006638">
    <property type="entry name" value="Elp3/MiaA/NifB-like_rSAM"/>
</dbReference>
<dbReference type="SFLD" id="SFLDG01065">
    <property type="entry name" value="anaerobic_coproporphyrinogen-I"/>
    <property type="match status" value="1"/>
</dbReference>
<keyword evidence="8 9" id="KW-0143">Chaperone</keyword>
<proteinExistence type="inferred from homology"/>
<dbReference type="PANTHER" id="PTHR13932:SF5">
    <property type="entry name" value="RADICAL S-ADENOSYL METHIONINE DOMAIN-CONTAINING PROTEIN 1, MITOCHONDRIAL"/>
    <property type="match status" value="1"/>
</dbReference>
<dbReference type="InterPro" id="IPR058240">
    <property type="entry name" value="rSAM_sf"/>
</dbReference>
<evidence type="ECO:0000259" key="10">
    <source>
        <dbReference type="PROSITE" id="PS51918"/>
    </source>
</evidence>
<keyword evidence="12" id="KW-1185">Reference proteome</keyword>
<protein>
    <recommendedName>
        <fullName evidence="2 9">Heme chaperone HemW</fullName>
    </recommendedName>
</protein>
<evidence type="ECO:0000256" key="1">
    <source>
        <dbReference type="ARBA" id="ARBA00006100"/>
    </source>
</evidence>
<evidence type="ECO:0000256" key="3">
    <source>
        <dbReference type="ARBA" id="ARBA00022617"/>
    </source>
</evidence>
<organism evidence="11 12">
    <name type="scientific">Propionigenium maris DSM 9537</name>
    <dbReference type="NCBI Taxonomy" id="1123000"/>
    <lineage>
        <taxon>Bacteria</taxon>
        <taxon>Fusobacteriati</taxon>
        <taxon>Fusobacteriota</taxon>
        <taxon>Fusobacteriia</taxon>
        <taxon>Fusobacteriales</taxon>
        <taxon>Fusobacteriaceae</taxon>
        <taxon>Propionigenium</taxon>
    </lineage>
</organism>
<dbReference type="PROSITE" id="PS51918">
    <property type="entry name" value="RADICAL_SAM"/>
    <property type="match status" value="1"/>
</dbReference>
<dbReference type="InterPro" id="IPR007197">
    <property type="entry name" value="rSAM"/>
</dbReference>
<dbReference type="Pfam" id="PF04055">
    <property type="entry name" value="Radical_SAM"/>
    <property type="match status" value="1"/>
</dbReference>
<evidence type="ECO:0000256" key="5">
    <source>
        <dbReference type="ARBA" id="ARBA00022723"/>
    </source>
</evidence>
<dbReference type="SFLD" id="SFLDG01082">
    <property type="entry name" value="B12-binding_domain_containing"/>
    <property type="match status" value="1"/>
</dbReference>
<comment type="caution">
    <text evidence="11">The sequence shown here is derived from an EMBL/GenBank/DDBJ whole genome shotgun (WGS) entry which is preliminary data.</text>
</comment>
<dbReference type="GO" id="GO:0006779">
    <property type="term" value="P:porphyrin-containing compound biosynthetic process"/>
    <property type="evidence" value="ECO:0007669"/>
    <property type="project" value="InterPro"/>
</dbReference>
<dbReference type="EMBL" id="BSDY01000004">
    <property type="protein sequence ID" value="GLI55642.1"/>
    <property type="molecule type" value="Genomic_DNA"/>
</dbReference>
<keyword evidence="9" id="KW-0963">Cytoplasm</keyword>
<keyword evidence="3 9" id="KW-0349">Heme</keyword>
<name>A0A9W6GK57_9FUSO</name>
<evidence type="ECO:0000256" key="9">
    <source>
        <dbReference type="RuleBase" id="RU364116"/>
    </source>
</evidence>
<dbReference type="Proteomes" id="UP001144471">
    <property type="component" value="Unassembled WGS sequence"/>
</dbReference>
<evidence type="ECO:0000256" key="6">
    <source>
        <dbReference type="ARBA" id="ARBA00023004"/>
    </source>
</evidence>
<dbReference type="Gene3D" id="3.20.20.70">
    <property type="entry name" value="Aldolase class I"/>
    <property type="match status" value="1"/>
</dbReference>
<dbReference type="NCBIfam" id="TIGR00539">
    <property type="entry name" value="hemN_rel"/>
    <property type="match status" value="1"/>
</dbReference>
<keyword evidence="9" id="KW-0004">4Fe-4S</keyword>
<sequence>MCDAIYIHVPFCVNKCEYCDFLSFKSSGSERDKYVEYLKREIELYPDYSYDTVYFGGGTPSLLKPEDVEGVLKKLHIAVGAEVTLEVNPKTVDYDKLKAFREAGINRVSIGVQSFNEKHLKTLGRLHDRDRAIATYEAARRAGFENISIDLMFSLPDQTMGELNEDLDQIIGMKPEHISIYSLIWEEGTPFFEKLSAGVYQETDNDLEANMYEGIIERLRGAGYVHYEISNFALPGMAARHNSKYWENREYVGAGLGASGYVDGIRYKNLVEFIPYYDKIDEKIKPVESEERVDSEAEEEYRFILGLRLLEEGVEASGRYLKRCEELERNGLLERRGKRFVLSQKGVFLANDVFEEFLD</sequence>
<feature type="domain" description="Radical SAM core" evidence="10">
    <location>
        <begin position="1"/>
        <end position="222"/>
    </location>
</feature>
<dbReference type="GO" id="GO:0005737">
    <property type="term" value="C:cytoplasm"/>
    <property type="evidence" value="ECO:0007669"/>
    <property type="project" value="UniProtKB-SubCell"/>
</dbReference>
<dbReference type="InterPro" id="IPR034505">
    <property type="entry name" value="Coproporphyrinogen-III_oxidase"/>
</dbReference>
<dbReference type="InterPro" id="IPR004559">
    <property type="entry name" value="HemW-like"/>
</dbReference>
<evidence type="ECO:0000256" key="2">
    <source>
        <dbReference type="ARBA" id="ARBA00017228"/>
    </source>
</evidence>
<dbReference type="GO" id="GO:0046872">
    <property type="term" value="F:metal ion binding"/>
    <property type="evidence" value="ECO:0007669"/>
    <property type="project" value="UniProtKB-UniRule"/>
</dbReference>
<evidence type="ECO:0000256" key="4">
    <source>
        <dbReference type="ARBA" id="ARBA00022691"/>
    </source>
</evidence>
<keyword evidence="6 9" id="KW-0408">Iron</keyword>
<evidence type="ECO:0000256" key="8">
    <source>
        <dbReference type="ARBA" id="ARBA00023186"/>
    </source>
</evidence>
<dbReference type="SFLD" id="SFLDF00562">
    <property type="entry name" value="HemN-like__clustered_with_heat"/>
    <property type="match status" value="1"/>
</dbReference>
<reference evidence="11" key="1">
    <citation type="submission" date="2022-12" db="EMBL/GenBank/DDBJ databases">
        <title>Reference genome sequencing for broad-spectrum identification of bacterial and archaeal isolates by mass spectrometry.</title>
        <authorList>
            <person name="Sekiguchi Y."/>
            <person name="Tourlousse D.M."/>
        </authorList>
    </citation>
    <scope>NUCLEOTIDE SEQUENCE</scope>
    <source>
        <strain evidence="11">10succ1</strain>
    </source>
</reference>
<dbReference type="GO" id="GO:0051539">
    <property type="term" value="F:4 iron, 4 sulfur cluster binding"/>
    <property type="evidence" value="ECO:0007669"/>
    <property type="project" value="UniProtKB-UniRule"/>
</dbReference>